<dbReference type="Pfam" id="PF13411">
    <property type="entry name" value="MerR_1"/>
    <property type="match status" value="1"/>
</dbReference>
<evidence type="ECO:0000313" key="6">
    <source>
        <dbReference type="EMBL" id="TJY44178.1"/>
    </source>
</evidence>
<keyword evidence="4" id="KW-0804">Transcription</keyword>
<dbReference type="InterPro" id="IPR009061">
    <property type="entry name" value="DNA-bd_dom_put_sf"/>
</dbReference>
<dbReference type="Gene3D" id="1.10.1660.10">
    <property type="match status" value="1"/>
</dbReference>
<evidence type="ECO:0000256" key="1">
    <source>
        <dbReference type="ARBA" id="ARBA00023015"/>
    </source>
</evidence>
<evidence type="ECO:0000256" key="4">
    <source>
        <dbReference type="ARBA" id="ARBA00023163"/>
    </source>
</evidence>
<dbReference type="Pfam" id="PF07739">
    <property type="entry name" value="TipAS"/>
    <property type="match status" value="1"/>
</dbReference>
<gene>
    <name evidence="6" type="ORF">E5161_01940</name>
</gene>
<keyword evidence="7" id="KW-1185">Reference proteome</keyword>
<feature type="domain" description="HTH merR-type" evidence="5">
    <location>
        <begin position="2"/>
        <end position="71"/>
    </location>
</feature>
<dbReference type="CDD" id="cd01106">
    <property type="entry name" value="HTH_TipAL-Mta"/>
    <property type="match status" value="1"/>
</dbReference>
<dbReference type="PROSITE" id="PS50937">
    <property type="entry name" value="HTH_MERR_2"/>
    <property type="match status" value="1"/>
</dbReference>
<dbReference type="SUPFAM" id="SSF46955">
    <property type="entry name" value="Putative DNA-binding domain"/>
    <property type="match status" value="1"/>
</dbReference>
<dbReference type="RefSeq" id="WP_136775900.1">
    <property type="nucleotide sequence ID" value="NZ_SUPK01000001.1"/>
</dbReference>
<reference evidence="6 7" key="1">
    <citation type="submission" date="2019-04" db="EMBL/GenBank/DDBJ databases">
        <title>Cohnella sp. nov., isolated from soil.</title>
        <authorList>
            <person name="Kim W."/>
        </authorList>
    </citation>
    <scope>NUCLEOTIDE SEQUENCE [LARGE SCALE GENOMIC DNA]</scope>
    <source>
        <strain evidence="6 7">CAU 1483</strain>
    </source>
</reference>
<dbReference type="EMBL" id="SUPK01000001">
    <property type="protein sequence ID" value="TJY44178.1"/>
    <property type="molecule type" value="Genomic_DNA"/>
</dbReference>
<dbReference type="GO" id="GO:0003700">
    <property type="term" value="F:DNA-binding transcription factor activity"/>
    <property type="evidence" value="ECO:0007669"/>
    <property type="project" value="InterPro"/>
</dbReference>
<keyword evidence="3" id="KW-0010">Activator</keyword>
<evidence type="ECO:0000259" key="5">
    <source>
        <dbReference type="PROSITE" id="PS50937"/>
    </source>
</evidence>
<dbReference type="PANTHER" id="PTHR30204">
    <property type="entry name" value="REDOX-CYCLING DRUG-SENSING TRANSCRIPTIONAL ACTIVATOR SOXR"/>
    <property type="match status" value="1"/>
</dbReference>
<evidence type="ECO:0000256" key="2">
    <source>
        <dbReference type="ARBA" id="ARBA00023125"/>
    </source>
</evidence>
<keyword evidence="1" id="KW-0805">Transcription regulation</keyword>
<accession>A0A4U0FGZ0</accession>
<dbReference type="Proteomes" id="UP000309673">
    <property type="component" value="Unassembled WGS sequence"/>
</dbReference>
<dbReference type="PANTHER" id="PTHR30204:SF90">
    <property type="entry name" value="HTH-TYPE TRANSCRIPTIONAL ACTIVATOR MTA"/>
    <property type="match status" value="1"/>
</dbReference>
<protein>
    <submittedName>
        <fullName evidence="6">MerR family transcriptional regulator</fullName>
    </submittedName>
</protein>
<dbReference type="InterPro" id="IPR012925">
    <property type="entry name" value="TipAS_dom"/>
</dbReference>
<organism evidence="6 7">
    <name type="scientific">Cohnella pontilimi</name>
    <dbReference type="NCBI Taxonomy" id="2564100"/>
    <lineage>
        <taxon>Bacteria</taxon>
        <taxon>Bacillati</taxon>
        <taxon>Bacillota</taxon>
        <taxon>Bacilli</taxon>
        <taxon>Bacillales</taxon>
        <taxon>Paenibacillaceae</taxon>
        <taxon>Cohnella</taxon>
    </lineage>
</organism>
<dbReference type="AlphaFoldDB" id="A0A4U0FGZ0"/>
<dbReference type="OrthoDB" id="9814833at2"/>
<dbReference type="Gene3D" id="1.10.490.50">
    <property type="entry name" value="Antibiotic binding domain of TipA-like multidrug resistance regulators"/>
    <property type="match status" value="1"/>
</dbReference>
<sequence>MALQVKEVAELAGVSVRTLHHYDEIGLLVPFSVTPAGYRLYSGADLERLQQILFFKELGFSLKEIKEILDSPGFDRRKALTAHRELLLEKRERMDRMLETVNRTLQSIEGGTQMADKELFEGFDMDKIQEHQAKYSEEARRLYGKEIVEAAERKVEGYSEEKWKEMHGVMGGIYNRLADRMAYGPSDSEAQQAVAEWRQYITDHFYDCTLEIFRGLGSLYVDDERFTANIDKYKPGLAQFMKEAMHLYCDRMEAANQA</sequence>
<dbReference type="SUPFAM" id="SSF89082">
    <property type="entry name" value="Antibiotic binding domain of TipA-like multidrug resistance regulators"/>
    <property type="match status" value="1"/>
</dbReference>
<name>A0A4U0FGZ0_9BACL</name>
<evidence type="ECO:0000313" key="7">
    <source>
        <dbReference type="Proteomes" id="UP000309673"/>
    </source>
</evidence>
<proteinExistence type="predicted"/>
<evidence type="ECO:0000256" key="3">
    <source>
        <dbReference type="ARBA" id="ARBA00023159"/>
    </source>
</evidence>
<dbReference type="InterPro" id="IPR036244">
    <property type="entry name" value="TipA-like_antibiotic-bd"/>
</dbReference>
<dbReference type="InterPro" id="IPR047057">
    <property type="entry name" value="MerR_fam"/>
</dbReference>
<dbReference type="InterPro" id="IPR000551">
    <property type="entry name" value="MerR-type_HTH_dom"/>
</dbReference>
<dbReference type="SMART" id="SM00422">
    <property type="entry name" value="HTH_MERR"/>
    <property type="match status" value="1"/>
</dbReference>
<comment type="caution">
    <text evidence="6">The sequence shown here is derived from an EMBL/GenBank/DDBJ whole genome shotgun (WGS) entry which is preliminary data.</text>
</comment>
<dbReference type="PRINTS" id="PR00040">
    <property type="entry name" value="HTHMERR"/>
</dbReference>
<dbReference type="GO" id="GO:0003677">
    <property type="term" value="F:DNA binding"/>
    <property type="evidence" value="ECO:0007669"/>
    <property type="project" value="UniProtKB-KW"/>
</dbReference>
<keyword evidence="2" id="KW-0238">DNA-binding</keyword>